<sequence length="99" mass="11367">MEKMKKWHNAKIRQRNFRVGDSVLLYNSRLRLLPDKLKSRWSSPFKDQVLVRWYDHFDGPLSGSSVAIWLAFCAGLYNKCSGKFGEAVSLLGGTPMRFG</sequence>
<organism evidence="1 2">
    <name type="scientific">Solanum verrucosum</name>
    <dbReference type="NCBI Taxonomy" id="315347"/>
    <lineage>
        <taxon>Eukaryota</taxon>
        <taxon>Viridiplantae</taxon>
        <taxon>Streptophyta</taxon>
        <taxon>Embryophyta</taxon>
        <taxon>Tracheophyta</taxon>
        <taxon>Spermatophyta</taxon>
        <taxon>Magnoliopsida</taxon>
        <taxon>eudicotyledons</taxon>
        <taxon>Gunneridae</taxon>
        <taxon>Pentapetalae</taxon>
        <taxon>asterids</taxon>
        <taxon>lamiids</taxon>
        <taxon>Solanales</taxon>
        <taxon>Solanaceae</taxon>
        <taxon>Solanoideae</taxon>
        <taxon>Solaneae</taxon>
        <taxon>Solanum</taxon>
    </lineage>
</organism>
<evidence type="ECO:0000313" key="2">
    <source>
        <dbReference type="Proteomes" id="UP001234989"/>
    </source>
</evidence>
<gene>
    <name evidence="1" type="ORF">MTR67_034776</name>
</gene>
<dbReference type="AlphaFoldDB" id="A0AAF0U925"/>
<name>A0AAF0U925_SOLVR</name>
<dbReference type="EMBL" id="CP133619">
    <property type="protein sequence ID" value="WMV41391.1"/>
    <property type="molecule type" value="Genomic_DNA"/>
</dbReference>
<keyword evidence="2" id="KW-1185">Reference proteome</keyword>
<proteinExistence type="predicted"/>
<reference evidence="1" key="1">
    <citation type="submission" date="2023-08" db="EMBL/GenBank/DDBJ databases">
        <title>A de novo genome assembly of Solanum verrucosum Schlechtendal, a Mexican diploid species geographically isolated from the other diploid A-genome species in potato relatives.</title>
        <authorList>
            <person name="Hosaka K."/>
        </authorList>
    </citation>
    <scope>NUCLEOTIDE SEQUENCE</scope>
    <source>
        <tissue evidence="1">Young leaves</tissue>
    </source>
</reference>
<protein>
    <submittedName>
        <fullName evidence="1">Uncharacterized protein</fullName>
    </submittedName>
</protein>
<evidence type="ECO:0000313" key="1">
    <source>
        <dbReference type="EMBL" id="WMV41391.1"/>
    </source>
</evidence>
<accession>A0AAF0U925</accession>
<dbReference type="Proteomes" id="UP001234989">
    <property type="component" value="Chromosome 8"/>
</dbReference>